<gene>
    <name evidence="9" type="primary">fitB</name>
    <name evidence="9" type="ORF">clem_07785</name>
</gene>
<dbReference type="OrthoDB" id="9804823at2"/>
<dbReference type="Gene3D" id="3.40.50.1010">
    <property type="entry name" value="5'-nuclease"/>
    <property type="match status" value="1"/>
</dbReference>
<dbReference type="EC" id="3.1.-.-" evidence="9"/>
<keyword evidence="5 9" id="KW-0378">Hydrolase</keyword>
<keyword evidence="6" id="KW-0460">Magnesium</keyword>
<evidence type="ECO:0000256" key="3">
    <source>
        <dbReference type="ARBA" id="ARBA00022722"/>
    </source>
</evidence>
<organism evidence="9 10">
    <name type="scientific">Legionella clemsonensis</name>
    <dbReference type="NCBI Taxonomy" id="1867846"/>
    <lineage>
        <taxon>Bacteria</taxon>
        <taxon>Pseudomonadati</taxon>
        <taxon>Pseudomonadota</taxon>
        <taxon>Gammaproteobacteria</taxon>
        <taxon>Legionellales</taxon>
        <taxon>Legionellaceae</taxon>
        <taxon>Legionella</taxon>
    </lineage>
</organism>
<keyword evidence="3" id="KW-0540">Nuclease</keyword>
<dbReference type="SUPFAM" id="SSF88723">
    <property type="entry name" value="PIN domain-like"/>
    <property type="match status" value="1"/>
</dbReference>
<evidence type="ECO:0000256" key="5">
    <source>
        <dbReference type="ARBA" id="ARBA00022801"/>
    </source>
</evidence>
<comment type="similarity">
    <text evidence="7">Belongs to the PINc/VapC protein family.</text>
</comment>
<reference evidence="10" key="1">
    <citation type="submission" date="2016-07" db="EMBL/GenBank/DDBJ databases">
        <authorList>
            <person name="Florea S."/>
            <person name="Webb J.S."/>
            <person name="Jaromczyk J."/>
            <person name="Schardl C.L."/>
        </authorList>
    </citation>
    <scope>NUCLEOTIDE SEQUENCE [LARGE SCALE GENOMIC DNA]</scope>
    <source>
        <strain evidence="10">CDC-D5610</strain>
    </source>
</reference>
<evidence type="ECO:0000256" key="2">
    <source>
        <dbReference type="ARBA" id="ARBA00022649"/>
    </source>
</evidence>
<dbReference type="PANTHER" id="PTHR33653">
    <property type="entry name" value="RIBONUCLEASE VAPC2"/>
    <property type="match status" value="1"/>
</dbReference>
<evidence type="ECO:0000313" key="10">
    <source>
        <dbReference type="Proteomes" id="UP000201728"/>
    </source>
</evidence>
<dbReference type="CDD" id="cd18746">
    <property type="entry name" value="PIN_VapC4-5_FitB-like"/>
    <property type="match status" value="1"/>
</dbReference>
<sequence>MYLMDTNVVSEIRKGTRANGNVISWAKTASTASLFLSVISILEIEIGILQKERQDPSQGAILRTWLSSHVLPAFSERIINIDIVVAQRCAKIHIPRRSERDALIAATALVHGFVVVTRNVKDFEETGVELLNPWEIKN</sequence>
<feature type="domain" description="PIN" evidence="8">
    <location>
        <begin position="2"/>
        <end position="126"/>
    </location>
</feature>
<dbReference type="Pfam" id="PF01850">
    <property type="entry name" value="PIN"/>
    <property type="match status" value="1"/>
</dbReference>
<keyword evidence="10" id="KW-1185">Reference proteome</keyword>
<name>A0A222P2N3_9GAMM</name>
<dbReference type="GO" id="GO:0016787">
    <property type="term" value="F:hydrolase activity"/>
    <property type="evidence" value="ECO:0007669"/>
    <property type="project" value="UniProtKB-KW"/>
</dbReference>
<evidence type="ECO:0000256" key="6">
    <source>
        <dbReference type="ARBA" id="ARBA00022842"/>
    </source>
</evidence>
<dbReference type="InterPro" id="IPR002716">
    <property type="entry name" value="PIN_dom"/>
</dbReference>
<keyword evidence="4" id="KW-0479">Metal-binding</keyword>
<dbReference type="Proteomes" id="UP000201728">
    <property type="component" value="Chromosome"/>
</dbReference>
<evidence type="ECO:0000256" key="1">
    <source>
        <dbReference type="ARBA" id="ARBA00001946"/>
    </source>
</evidence>
<dbReference type="InterPro" id="IPR029060">
    <property type="entry name" value="PIN-like_dom_sf"/>
</dbReference>
<evidence type="ECO:0000259" key="8">
    <source>
        <dbReference type="Pfam" id="PF01850"/>
    </source>
</evidence>
<proteinExistence type="inferred from homology"/>
<evidence type="ECO:0000256" key="7">
    <source>
        <dbReference type="ARBA" id="ARBA00038093"/>
    </source>
</evidence>
<dbReference type="KEGG" id="lcd:clem_07785"/>
<evidence type="ECO:0000313" key="9">
    <source>
        <dbReference type="EMBL" id="ASQ46110.1"/>
    </source>
</evidence>
<protein>
    <submittedName>
        <fullName evidence="9">Toxin FitB</fullName>
        <ecNumber evidence="9">3.1.-.-</ecNumber>
    </submittedName>
</protein>
<dbReference type="EMBL" id="CP016397">
    <property type="protein sequence ID" value="ASQ46110.1"/>
    <property type="molecule type" value="Genomic_DNA"/>
</dbReference>
<dbReference type="AlphaFoldDB" id="A0A222P2N3"/>
<dbReference type="GO" id="GO:0004518">
    <property type="term" value="F:nuclease activity"/>
    <property type="evidence" value="ECO:0007669"/>
    <property type="project" value="UniProtKB-KW"/>
</dbReference>
<keyword evidence="2" id="KW-1277">Toxin-antitoxin system</keyword>
<dbReference type="RefSeq" id="WP_094091095.1">
    <property type="nucleotide sequence ID" value="NZ_CP016397.1"/>
</dbReference>
<dbReference type="GO" id="GO:0046872">
    <property type="term" value="F:metal ion binding"/>
    <property type="evidence" value="ECO:0007669"/>
    <property type="project" value="UniProtKB-KW"/>
</dbReference>
<dbReference type="PANTHER" id="PTHR33653:SF1">
    <property type="entry name" value="RIBONUCLEASE VAPC2"/>
    <property type="match status" value="1"/>
</dbReference>
<dbReference type="InterPro" id="IPR050556">
    <property type="entry name" value="Type_II_TA_system_RNase"/>
</dbReference>
<evidence type="ECO:0000256" key="4">
    <source>
        <dbReference type="ARBA" id="ARBA00022723"/>
    </source>
</evidence>
<accession>A0A222P2N3</accession>
<comment type="cofactor">
    <cofactor evidence="1">
        <name>Mg(2+)</name>
        <dbReference type="ChEBI" id="CHEBI:18420"/>
    </cofactor>
</comment>